<feature type="compositionally biased region" description="Gly residues" evidence="1">
    <location>
        <begin position="524"/>
        <end position="535"/>
    </location>
</feature>
<comment type="caution">
    <text evidence="2">The sequence shown here is derived from an EMBL/GenBank/DDBJ whole genome shotgun (WGS) entry which is preliminary data.</text>
</comment>
<dbReference type="Proteomes" id="UP001307760">
    <property type="component" value="Unassembled WGS sequence"/>
</dbReference>
<feature type="compositionally biased region" description="Basic and acidic residues" evidence="1">
    <location>
        <begin position="502"/>
        <end position="512"/>
    </location>
</feature>
<reference evidence="2 3" key="1">
    <citation type="submission" date="2023-12" db="EMBL/GenBank/DDBJ databases">
        <title>30 novel species of actinomycetes from the DSMZ collection.</title>
        <authorList>
            <person name="Nouioui I."/>
        </authorList>
    </citation>
    <scope>NUCLEOTIDE SEQUENCE [LARGE SCALE GENOMIC DNA]</scope>
    <source>
        <strain evidence="2 3">DSM 41528</strain>
    </source>
</reference>
<dbReference type="RefSeq" id="WP_330821192.1">
    <property type="nucleotide sequence ID" value="NZ_JAZBJP010000002.1"/>
</dbReference>
<accession>A0ABU7NKY5</accession>
<evidence type="ECO:0000313" key="2">
    <source>
        <dbReference type="EMBL" id="MEE4419529.1"/>
    </source>
</evidence>
<evidence type="ECO:0000256" key="1">
    <source>
        <dbReference type="SAM" id="MobiDB-lite"/>
    </source>
</evidence>
<gene>
    <name evidence="2" type="ORF">V2J85_09210</name>
</gene>
<organism evidence="2 3">
    <name type="scientific">Streptomyces bugieae</name>
    <dbReference type="NCBI Taxonomy" id="3098223"/>
    <lineage>
        <taxon>Bacteria</taxon>
        <taxon>Bacillati</taxon>
        <taxon>Actinomycetota</taxon>
        <taxon>Actinomycetes</taxon>
        <taxon>Kitasatosporales</taxon>
        <taxon>Streptomycetaceae</taxon>
        <taxon>Streptomyces</taxon>
    </lineage>
</organism>
<feature type="compositionally biased region" description="Low complexity" evidence="1">
    <location>
        <begin position="536"/>
        <end position="547"/>
    </location>
</feature>
<feature type="compositionally biased region" description="Gly residues" evidence="1">
    <location>
        <begin position="548"/>
        <end position="558"/>
    </location>
</feature>
<dbReference type="EMBL" id="JAZBJP010000002">
    <property type="protein sequence ID" value="MEE4419529.1"/>
    <property type="molecule type" value="Genomic_DNA"/>
</dbReference>
<sequence length="558" mass="60620">MPLPPSGKTAWPPPQLAAPFADMDTWHAWYSGDVDRLTQVYGGAGSLAGNSTARSFFDLNKPSQYRGGLLGGLARMFWGQPITPGQPASKLHIPMAGDIAELSANLLWADIPAVTVDTDSAQTTSDMVATTDQLHRYLDDKGHAKLREAAEIGAALGGVYLRAVWDREVRPRPWLDVIYPDAAVPEWRWGELSAVTLWRELEQQHNATQVWRLLERHEPGTIEYGLYRGDADTLGMLMALDDHPETKDLVGRVRDGGIQDTGVPRLLVTYVPNIAPNRLWRGIAGTEPLGRSDYAGVEPVMDALDEAWTSWMRDLRLGKGRIMLPQSMLETDGPGQGATFDLDREVFVGLTMIDDGDRNPITASQFAIRVDEHERTTAALRRQVLTSAGYSAQSLGEEGAVAVTATEVAARKEQSLTTRGQKILYQRPALIEVLQTLLLVDKKWFAAKVDPEVELTVSWPQAVQPDQEATARSLSLLETAGAISTWMKVKTLRPEWDDEQVKEEVDRIRRDNAAAPAGDPFNSGGSGRFGGGSDPGPGAAQDGQSVEGAGGGSQGAAA</sequence>
<feature type="region of interest" description="Disordered" evidence="1">
    <location>
        <begin position="495"/>
        <end position="558"/>
    </location>
</feature>
<evidence type="ECO:0000313" key="3">
    <source>
        <dbReference type="Proteomes" id="UP001307760"/>
    </source>
</evidence>
<evidence type="ECO:0008006" key="4">
    <source>
        <dbReference type="Google" id="ProtNLM"/>
    </source>
</evidence>
<name>A0ABU7NKY5_9ACTN</name>
<keyword evidence="3" id="KW-1185">Reference proteome</keyword>
<protein>
    <recommendedName>
        <fullName evidence="4">Phage portal protein</fullName>
    </recommendedName>
</protein>
<proteinExistence type="predicted"/>